<evidence type="ECO:0000313" key="4">
    <source>
        <dbReference type="EMBL" id="MDF1587367.1"/>
    </source>
</evidence>
<dbReference type="CDD" id="cd05401">
    <property type="entry name" value="NT_GlnE_GlnD_like"/>
    <property type="match status" value="1"/>
</dbReference>
<dbReference type="Pfam" id="PF10335">
    <property type="entry name" value="DUF294_C"/>
    <property type="match status" value="1"/>
</dbReference>
<gene>
    <name evidence="4" type="ORF">PZ740_13350</name>
</gene>
<sequence length="487" mass="53334">MASSATEVFRHPVRAWMGPPPLSVTPGTPVAELVARMTACGAGEAVIVDADGSILGILTEQDVTRRVACRGVGGQPVDAFMSAPVRTVDVDRHLYEAIGYMRRHGLRHLPVADAAGRLLGMLHLDTALARASGPLAEQIDRLTHEGDFAGLARVKAAQVELARHLFDDGVAAPEILALISDINNDIHRRVLRLILAAMAEAGQGAPPVAFDCIVMGSGGRGESALFPDQDHGFVLEDYPDRRHGEIDPWFIEAADRLGRHLDGLGFPLCRGGVMAINPVWRKTLGQWREQLLSWMRRRHENMLLSSDIFFDFRPVFGEGRMAGELRAFATAAAQEHPRFLREMFAIQADHHAAIGLFGRLRLERAVPEHRGQLNLKLGGTLPLAEAVRLLALKEGVSATGTLARIAALRAGGRLSADEAYALERAFAFITGQILRRQISDYEQHRPVGSLIDPRALAASERQELKAHLRSINEFRTRLRSELTGELV</sequence>
<dbReference type="CDD" id="cd09836">
    <property type="entry name" value="CBS_pair_arch"/>
    <property type="match status" value="1"/>
</dbReference>
<dbReference type="Gene3D" id="3.10.580.10">
    <property type="entry name" value="CBS-domain"/>
    <property type="match status" value="1"/>
</dbReference>
<dbReference type="PANTHER" id="PTHR43080:SF2">
    <property type="entry name" value="CBS DOMAIN-CONTAINING PROTEIN"/>
    <property type="match status" value="1"/>
</dbReference>
<dbReference type="Pfam" id="PF00571">
    <property type="entry name" value="CBS"/>
    <property type="match status" value="2"/>
</dbReference>
<dbReference type="InterPro" id="IPR005105">
    <property type="entry name" value="GlnD_Uridyltrans_N"/>
</dbReference>
<dbReference type="GO" id="GO:0008773">
    <property type="term" value="F:[protein-PII] uridylyltransferase activity"/>
    <property type="evidence" value="ECO:0007669"/>
    <property type="project" value="InterPro"/>
</dbReference>
<evidence type="ECO:0000256" key="2">
    <source>
        <dbReference type="PROSITE-ProRule" id="PRU00703"/>
    </source>
</evidence>
<evidence type="ECO:0000259" key="3">
    <source>
        <dbReference type="PROSITE" id="PS51371"/>
    </source>
</evidence>
<dbReference type="PANTHER" id="PTHR43080">
    <property type="entry name" value="CBS DOMAIN-CONTAINING PROTEIN CBSX3, MITOCHONDRIAL"/>
    <property type="match status" value="1"/>
</dbReference>
<dbReference type="Pfam" id="PF03445">
    <property type="entry name" value="DUF294"/>
    <property type="match status" value="1"/>
</dbReference>
<organism evidence="4 5">
    <name type="scientific">Marinimicrococcus flavescens</name>
    <dbReference type="NCBI Taxonomy" id="3031815"/>
    <lineage>
        <taxon>Bacteria</taxon>
        <taxon>Pseudomonadati</taxon>
        <taxon>Pseudomonadota</taxon>
        <taxon>Alphaproteobacteria</taxon>
        <taxon>Geminicoccales</taxon>
        <taxon>Geminicoccaceae</taxon>
        <taxon>Marinimicrococcus</taxon>
    </lineage>
</organism>
<reference evidence="4 5" key="1">
    <citation type="submission" date="2023-03" db="EMBL/GenBank/DDBJ databases">
        <title>YIM 152171 draft genome.</title>
        <authorList>
            <person name="Yang Z."/>
        </authorList>
    </citation>
    <scope>NUCLEOTIDE SEQUENCE [LARGE SCALE GENOMIC DNA]</scope>
    <source>
        <strain evidence="4 5">YIM 152171</strain>
    </source>
</reference>
<comment type="caution">
    <text evidence="4">The sequence shown here is derived from an EMBL/GenBank/DDBJ whole genome shotgun (WGS) entry which is preliminary data.</text>
</comment>
<feature type="domain" description="CBS" evidence="3">
    <location>
        <begin position="17"/>
        <end position="77"/>
    </location>
</feature>
<accession>A0AAP3XSS0</accession>
<dbReference type="InterPro" id="IPR046342">
    <property type="entry name" value="CBS_dom_sf"/>
</dbReference>
<protein>
    <submittedName>
        <fullName evidence="4">Nucleotidyltransferase substrate binding domain-containing protein</fullName>
    </submittedName>
</protein>
<name>A0AAP3XSS0_9PROT</name>
<dbReference type="PROSITE" id="PS51371">
    <property type="entry name" value="CBS"/>
    <property type="match status" value="2"/>
</dbReference>
<evidence type="ECO:0000313" key="5">
    <source>
        <dbReference type="Proteomes" id="UP001301140"/>
    </source>
</evidence>
<proteinExistence type="predicted"/>
<dbReference type="SUPFAM" id="SSF81301">
    <property type="entry name" value="Nucleotidyltransferase"/>
    <property type="match status" value="1"/>
</dbReference>
<feature type="domain" description="CBS" evidence="3">
    <location>
        <begin position="81"/>
        <end position="137"/>
    </location>
</feature>
<dbReference type="EMBL" id="JARGEQ010000126">
    <property type="protein sequence ID" value="MDF1587367.1"/>
    <property type="molecule type" value="Genomic_DNA"/>
</dbReference>
<dbReference type="RefSeq" id="WP_327789785.1">
    <property type="nucleotide sequence ID" value="NZ_JARGEQ010000126.1"/>
</dbReference>
<dbReference type="AlphaFoldDB" id="A0AAP3XSS0"/>
<dbReference type="InterPro" id="IPR000644">
    <property type="entry name" value="CBS_dom"/>
</dbReference>
<dbReference type="Proteomes" id="UP001301140">
    <property type="component" value="Unassembled WGS sequence"/>
</dbReference>
<dbReference type="InterPro" id="IPR018821">
    <property type="entry name" value="DUF294_put_nucleoTrafse_sb-bd"/>
</dbReference>
<dbReference type="InterPro" id="IPR051257">
    <property type="entry name" value="Diverse_CBS-Domain"/>
</dbReference>
<dbReference type="SMART" id="SM00116">
    <property type="entry name" value="CBS"/>
    <property type="match status" value="2"/>
</dbReference>
<keyword evidence="5" id="KW-1185">Reference proteome</keyword>
<evidence type="ECO:0000256" key="1">
    <source>
        <dbReference type="ARBA" id="ARBA00023122"/>
    </source>
</evidence>
<dbReference type="SUPFAM" id="SSF54631">
    <property type="entry name" value="CBS-domain pair"/>
    <property type="match status" value="1"/>
</dbReference>
<keyword evidence="1 2" id="KW-0129">CBS domain</keyword>
<dbReference type="InterPro" id="IPR043519">
    <property type="entry name" value="NT_sf"/>
</dbReference>